<sequence length="195" mass="21277">MRLVKNENLIAIPSGGESGALSQFTGVVDAIVTGRVDFHHVDGTWTASGEVLATGAFPAWMRGRPLGAVDAPREDTRGTGLTAATRPGKQVRMRELAAVEGPHQRNSDLILTDDPLKRVRSITSIQCKCHKLQPIATRLFPGVFPYCPHYLRTHRGLAQMVPPQRRLRTRQRQSLACRPKDAGQAGSAQADSPVR</sequence>
<gene>
    <name evidence="2" type="ORF">BBBF_1742</name>
</gene>
<feature type="region of interest" description="Disordered" evidence="1">
    <location>
        <begin position="164"/>
        <end position="195"/>
    </location>
</feature>
<organism evidence="2 3">
    <name type="scientific">Bifidobacterium bifidum ATCC 29521 = JCM 1255 = DSM 20456</name>
    <dbReference type="NCBI Taxonomy" id="500634"/>
    <lineage>
        <taxon>Bacteria</taxon>
        <taxon>Bacillati</taxon>
        <taxon>Actinomycetota</taxon>
        <taxon>Actinomycetes</taxon>
        <taxon>Bifidobacteriales</taxon>
        <taxon>Bifidobacteriaceae</taxon>
        <taxon>Bifidobacterium</taxon>
    </lineage>
</organism>
<dbReference type="Proteomes" id="UP000035063">
    <property type="component" value="Chromosome"/>
</dbReference>
<protein>
    <recommendedName>
        <fullName evidence="4">Restriction endonuclease type IV Mrr domain-containing protein</fullName>
    </recommendedName>
</protein>
<evidence type="ECO:0008006" key="4">
    <source>
        <dbReference type="Google" id="ProtNLM"/>
    </source>
</evidence>
<dbReference type="EMBL" id="AP012323">
    <property type="protein sequence ID" value="BAQ98949.1"/>
    <property type="molecule type" value="Genomic_DNA"/>
</dbReference>
<feature type="compositionally biased region" description="Polar residues" evidence="1">
    <location>
        <begin position="186"/>
        <end position="195"/>
    </location>
</feature>
<evidence type="ECO:0000256" key="1">
    <source>
        <dbReference type="SAM" id="MobiDB-lite"/>
    </source>
</evidence>
<evidence type="ECO:0000313" key="3">
    <source>
        <dbReference type="Proteomes" id="UP000035063"/>
    </source>
</evidence>
<accession>A0ABM7ES52</accession>
<reference evidence="3" key="2">
    <citation type="journal article" date="2015" name="J. Biotechnol.">
        <title>Complete genome sequence of Bifidobacterium bifidum JCM 1255(T) isolated from feces of a breast-fed infant.</title>
        <authorList>
            <person name="Morita H."/>
            <person name="Toh H."/>
            <person name="Oshima K."/>
            <person name="Nakano A."/>
            <person name="Shindo C."/>
            <person name="Komiya K."/>
            <person name="Arakawa K."/>
            <person name="Suda W."/>
            <person name="Honda K."/>
            <person name="Hattori M."/>
        </authorList>
    </citation>
    <scope>NUCLEOTIDE SEQUENCE [LARGE SCALE GENOMIC DNA]</scope>
    <source>
        <strain evidence="3">JCM 1255</strain>
    </source>
</reference>
<proteinExistence type="predicted"/>
<name>A0ABM7ES52_BIFBI</name>
<reference evidence="2 3" key="1">
    <citation type="submission" date="2012-02" db="EMBL/GenBank/DDBJ databases">
        <title>Complete genome sequence of Bifidobacterium bifidum JCM 1255.</title>
        <authorList>
            <person name="Toh H."/>
            <person name="Oshima K."/>
            <person name="Morita H."/>
            <person name="Hattori M."/>
        </authorList>
    </citation>
    <scope>NUCLEOTIDE SEQUENCE [LARGE SCALE GENOMIC DNA]</scope>
    <source>
        <strain evidence="2 3">JCM 1255</strain>
    </source>
</reference>
<keyword evidence="3" id="KW-1185">Reference proteome</keyword>
<evidence type="ECO:0000313" key="2">
    <source>
        <dbReference type="EMBL" id="BAQ98949.1"/>
    </source>
</evidence>